<evidence type="ECO:0000313" key="1">
    <source>
        <dbReference type="EMBL" id="KAF7278911.1"/>
    </source>
</evidence>
<organism evidence="1 2">
    <name type="scientific">Rhynchophorus ferrugineus</name>
    <name type="common">Red palm weevil</name>
    <name type="synonym">Curculio ferrugineus</name>
    <dbReference type="NCBI Taxonomy" id="354439"/>
    <lineage>
        <taxon>Eukaryota</taxon>
        <taxon>Metazoa</taxon>
        <taxon>Ecdysozoa</taxon>
        <taxon>Arthropoda</taxon>
        <taxon>Hexapoda</taxon>
        <taxon>Insecta</taxon>
        <taxon>Pterygota</taxon>
        <taxon>Neoptera</taxon>
        <taxon>Endopterygota</taxon>
        <taxon>Coleoptera</taxon>
        <taxon>Polyphaga</taxon>
        <taxon>Cucujiformia</taxon>
        <taxon>Curculionidae</taxon>
        <taxon>Dryophthorinae</taxon>
        <taxon>Rhynchophorus</taxon>
    </lineage>
</organism>
<keyword evidence="2" id="KW-1185">Reference proteome</keyword>
<reference evidence="1" key="1">
    <citation type="submission" date="2020-08" db="EMBL/GenBank/DDBJ databases">
        <title>Genome sequencing and assembly of the red palm weevil Rhynchophorus ferrugineus.</title>
        <authorList>
            <person name="Dias G.B."/>
            <person name="Bergman C.M."/>
            <person name="Manee M."/>
        </authorList>
    </citation>
    <scope>NUCLEOTIDE SEQUENCE</scope>
    <source>
        <strain evidence="1">AA-2017</strain>
        <tissue evidence="1">Whole larva</tissue>
    </source>
</reference>
<gene>
    <name evidence="1" type="ORF">GWI33_007858</name>
</gene>
<dbReference type="Proteomes" id="UP000625711">
    <property type="component" value="Unassembled WGS sequence"/>
</dbReference>
<dbReference type="AlphaFoldDB" id="A0A834MEK7"/>
<comment type="caution">
    <text evidence="1">The sequence shown here is derived from an EMBL/GenBank/DDBJ whole genome shotgun (WGS) entry which is preliminary data.</text>
</comment>
<name>A0A834MEK7_RHYFE</name>
<accession>A0A834MEK7</accession>
<dbReference type="EMBL" id="JAACXV010000382">
    <property type="protein sequence ID" value="KAF7278911.1"/>
    <property type="molecule type" value="Genomic_DNA"/>
</dbReference>
<sequence>MLLRVWSKGGDFRASAVGRRHRKLPNAAPLSVNERTAERVWSFEPRYAALTWIFLIDHQSDLRNVILPPAPFTRSRVADGYWDGRSVQATNRTLPKAADAIRPTRMMRVPLRVWSGAGSYDSGIGRRIGSRARAGCEPLPLCVYKCVCGPVGSRSPGPAVTGCG</sequence>
<protein>
    <submittedName>
        <fullName evidence="1">Uncharacterized protein</fullName>
    </submittedName>
</protein>
<proteinExistence type="predicted"/>
<evidence type="ECO:0000313" key="2">
    <source>
        <dbReference type="Proteomes" id="UP000625711"/>
    </source>
</evidence>